<proteinExistence type="predicted"/>
<evidence type="ECO:0000313" key="1">
    <source>
        <dbReference type="EMBL" id="MPN46925.1"/>
    </source>
</evidence>
<reference evidence="1" key="1">
    <citation type="submission" date="2019-08" db="EMBL/GenBank/DDBJ databases">
        <authorList>
            <person name="Kucharzyk K."/>
            <person name="Murdoch R.W."/>
            <person name="Higgins S."/>
            <person name="Loffler F."/>
        </authorList>
    </citation>
    <scope>NUCLEOTIDE SEQUENCE</scope>
</reference>
<organism evidence="1">
    <name type="scientific">bioreactor metagenome</name>
    <dbReference type="NCBI Taxonomy" id="1076179"/>
    <lineage>
        <taxon>unclassified sequences</taxon>
        <taxon>metagenomes</taxon>
        <taxon>ecological metagenomes</taxon>
    </lineage>
</organism>
<gene>
    <name evidence="1" type="ORF">SDC9_194524</name>
</gene>
<dbReference type="AlphaFoldDB" id="A0A645I6I0"/>
<name>A0A645I6I0_9ZZZZ</name>
<accession>A0A645I6I0</accession>
<comment type="caution">
    <text evidence="1">The sequence shown here is derived from an EMBL/GenBank/DDBJ whole genome shotgun (WGS) entry which is preliminary data.</text>
</comment>
<dbReference type="EMBL" id="VSSQ01107991">
    <property type="protein sequence ID" value="MPN46925.1"/>
    <property type="molecule type" value="Genomic_DNA"/>
</dbReference>
<sequence>MWQDKATKAIALAPAKSSLSLRLSESRVFFIDRLIEFLNLYPVDLKVGIMKDIKNSYPEIYKHAIENEAFVESYFESYRLIR</sequence>
<protein>
    <submittedName>
        <fullName evidence="1">Uncharacterized protein</fullName>
    </submittedName>
</protein>